<comment type="caution">
    <text evidence="2">The sequence shown here is derived from an EMBL/GenBank/DDBJ whole genome shotgun (WGS) entry which is preliminary data.</text>
</comment>
<name>A0A9Q3BGS4_9BASI</name>
<proteinExistence type="predicted"/>
<gene>
    <name evidence="2" type="ORF">O181_004999</name>
</gene>
<sequence>MAPLKTAYQKTWKFVTLRFAPRRRDRFIKHEFHFDGKSSKKRPVWLNRQGRKAPKTTQKITSTKWRPADMPTSVETNTTKLEKSPYS</sequence>
<feature type="region of interest" description="Disordered" evidence="1">
    <location>
        <begin position="50"/>
        <end position="87"/>
    </location>
</feature>
<dbReference type="Proteomes" id="UP000765509">
    <property type="component" value="Unassembled WGS sequence"/>
</dbReference>
<organism evidence="2 3">
    <name type="scientific">Austropuccinia psidii MF-1</name>
    <dbReference type="NCBI Taxonomy" id="1389203"/>
    <lineage>
        <taxon>Eukaryota</taxon>
        <taxon>Fungi</taxon>
        <taxon>Dikarya</taxon>
        <taxon>Basidiomycota</taxon>
        <taxon>Pucciniomycotina</taxon>
        <taxon>Pucciniomycetes</taxon>
        <taxon>Pucciniales</taxon>
        <taxon>Sphaerophragmiaceae</taxon>
        <taxon>Austropuccinia</taxon>
    </lineage>
</organism>
<feature type="compositionally biased region" description="Polar residues" evidence="1">
    <location>
        <begin position="55"/>
        <end position="64"/>
    </location>
</feature>
<evidence type="ECO:0000256" key="1">
    <source>
        <dbReference type="SAM" id="MobiDB-lite"/>
    </source>
</evidence>
<keyword evidence="3" id="KW-1185">Reference proteome</keyword>
<evidence type="ECO:0000313" key="2">
    <source>
        <dbReference type="EMBL" id="MBW0465284.1"/>
    </source>
</evidence>
<dbReference type="AlphaFoldDB" id="A0A9Q3BGS4"/>
<reference evidence="2" key="1">
    <citation type="submission" date="2021-03" db="EMBL/GenBank/DDBJ databases">
        <title>Draft genome sequence of rust myrtle Austropuccinia psidii MF-1, a brazilian biotype.</title>
        <authorList>
            <person name="Quecine M.C."/>
            <person name="Pachon D.M.R."/>
            <person name="Bonatelli M.L."/>
            <person name="Correr F.H."/>
            <person name="Franceschini L.M."/>
            <person name="Leite T.F."/>
            <person name="Margarido G.R.A."/>
            <person name="Almeida C.A."/>
            <person name="Ferrarezi J.A."/>
            <person name="Labate C.A."/>
        </authorList>
    </citation>
    <scope>NUCLEOTIDE SEQUENCE</scope>
    <source>
        <strain evidence="2">MF-1</strain>
    </source>
</reference>
<evidence type="ECO:0000313" key="3">
    <source>
        <dbReference type="Proteomes" id="UP000765509"/>
    </source>
</evidence>
<accession>A0A9Q3BGS4</accession>
<protein>
    <submittedName>
        <fullName evidence="2">Uncharacterized protein</fullName>
    </submittedName>
</protein>
<dbReference type="EMBL" id="AVOT02001002">
    <property type="protein sequence ID" value="MBW0465284.1"/>
    <property type="molecule type" value="Genomic_DNA"/>
</dbReference>